<evidence type="ECO:0000313" key="3">
    <source>
        <dbReference type="EMBL" id="OGE99929.1"/>
    </source>
</evidence>
<name>A0A1F5QCL8_9BACT</name>
<evidence type="ECO:0000256" key="2">
    <source>
        <dbReference type="SAM" id="SignalP"/>
    </source>
</evidence>
<dbReference type="AlphaFoldDB" id="A0A1F5QCL8"/>
<evidence type="ECO:0000256" key="1">
    <source>
        <dbReference type="SAM" id="Phobius"/>
    </source>
</evidence>
<sequence length="230" mass="25098">MKITTKFNYKRSLIYLSIFILILAPQISFAQERVCPGLENNNDKVTTIKNPLGFLGICTPAELVTKVIAGFTAIMGIIAVAFLVFSGFKLIVASDEEAIKSAKDSITWSVGGFVVALLAFTIISGAANLIGFQPRSDGDRFVNPLVFRGSDTFIGVLNYIMVNILALIAVVTLLMIVYYGYRYITAAGNEESIEKAKTGLKWSIIGLVIAMMSYAVISIVQRLLFFGVEN</sequence>
<keyword evidence="1" id="KW-0812">Transmembrane</keyword>
<dbReference type="EMBL" id="MFFF01000008">
    <property type="protein sequence ID" value="OGE99929.1"/>
    <property type="molecule type" value="Genomic_DNA"/>
</dbReference>
<dbReference type="Proteomes" id="UP000177235">
    <property type="component" value="Unassembled WGS sequence"/>
</dbReference>
<reference evidence="3 4" key="1">
    <citation type="journal article" date="2016" name="Nat. Commun.">
        <title>Thousands of microbial genomes shed light on interconnected biogeochemical processes in an aquifer system.</title>
        <authorList>
            <person name="Anantharaman K."/>
            <person name="Brown C.T."/>
            <person name="Hug L.A."/>
            <person name="Sharon I."/>
            <person name="Castelle C.J."/>
            <person name="Probst A.J."/>
            <person name="Thomas B.C."/>
            <person name="Singh A."/>
            <person name="Wilkins M.J."/>
            <person name="Karaoz U."/>
            <person name="Brodie E.L."/>
            <person name="Williams K.H."/>
            <person name="Hubbard S.S."/>
            <person name="Banfield J.F."/>
        </authorList>
    </citation>
    <scope>NUCLEOTIDE SEQUENCE [LARGE SCALE GENOMIC DNA]</scope>
</reference>
<dbReference type="InterPro" id="IPR043993">
    <property type="entry name" value="T4SS_pilin"/>
</dbReference>
<evidence type="ECO:0000313" key="4">
    <source>
        <dbReference type="Proteomes" id="UP000177235"/>
    </source>
</evidence>
<feature type="transmembrane region" description="Helical" evidence="1">
    <location>
        <begin position="106"/>
        <end position="132"/>
    </location>
</feature>
<proteinExistence type="predicted"/>
<gene>
    <name evidence="3" type="ORF">A3J05_04900</name>
</gene>
<dbReference type="Pfam" id="PF18895">
    <property type="entry name" value="T4SS_pilin"/>
    <property type="match status" value="2"/>
</dbReference>
<comment type="caution">
    <text evidence="3">The sequence shown here is derived from an EMBL/GenBank/DDBJ whole genome shotgun (WGS) entry which is preliminary data.</text>
</comment>
<keyword evidence="1" id="KW-0472">Membrane</keyword>
<feature type="transmembrane region" description="Helical" evidence="1">
    <location>
        <begin position="63"/>
        <end position="85"/>
    </location>
</feature>
<protein>
    <recommendedName>
        <fullName evidence="5">Yip1 domain-containing protein</fullName>
    </recommendedName>
</protein>
<feature type="chain" id="PRO_5009520464" description="Yip1 domain-containing protein" evidence="2">
    <location>
        <begin position="31"/>
        <end position="230"/>
    </location>
</feature>
<keyword evidence="2" id="KW-0732">Signal</keyword>
<evidence type="ECO:0008006" key="5">
    <source>
        <dbReference type="Google" id="ProtNLM"/>
    </source>
</evidence>
<feature type="transmembrane region" description="Helical" evidence="1">
    <location>
        <begin position="202"/>
        <end position="224"/>
    </location>
</feature>
<organism evidence="3 4">
    <name type="scientific">Candidatus Doudnabacteria bacterium RIFCSPLOWO2_02_FULL_48_13</name>
    <dbReference type="NCBI Taxonomy" id="1817845"/>
    <lineage>
        <taxon>Bacteria</taxon>
        <taxon>Candidatus Doudnaibacteriota</taxon>
    </lineage>
</organism>
<accession>A0A1F5QCL8</accession>
<feature type="signal peptide" evidence="2">
    <location>
        <begin position="1"/>
        <end position="30"/>
    </location>
</feature>
<feature type="transmembrane region" description="Helical" evidence="1">
    <location>
        <begin position="152"/>
        <end position="181"/>
    </location>
</feature>
<keyword evidence="1" id="KW-1133">Transmembrane helix</keyword>
<dbReference type="NCBIfam" id="NF045849">
    <property type="entry name" value="ICE_MMCAP2_0565"/>
    <property type="match status" value="1"/>
</dbReference>